<protein>
    <recommendedName>
        <fullName evidence="7">EGF-like domain-containing protein</fullName>
    </recommendedName>
</protein>
<dbReference type="InterPro" id="IPR018097">
    <property type="entry name" value="EGF_Ca-bd_CS"/>
</dbReference>
<keyword evidence="2" id="KW-0677">Repeat</keyword>
<dbReference type="InterPro" id="IPR000742">
    <property type="entry name" value="EGF"/>
</dbReference>
<dbReference type="SUPFAM" id="SSF57196">
    <property type="entry name" value="EGF/Laminin"/>
    <property type="match status" value="4"/>
</dbReference>
<feature type="domain" description="EGF-like" evidence="7">
    <location>
        <begin position="245"/>
        <end position="281"/>
    </location>
</feature>
<evidence type="ECO:0000313" key="8">
    <source>
        <dbReference type="EMBL" id="KAK6618104.1"/>
    </source>
</evidence>
<keyword evidence="6" id="KW-0732">Signal</keyword>
<evidence type="ECO:0000259" key="7">
    <source>
        <dbReference type="PROSITE" id="PS50026"/>
    </source>
</evidence>
<dbReference type="Proteomes" id="UP001359485">
    <property type="component" value="Unassembled WGS sequence"/>
</dbReference>
<dbReference type="Pfam" id="PF00008">
    <property type="entry name" value="EGF"/>
    <property type="match status" value="5"/>
</dbReference>
<evidence type="ECO:0000256" key="1">
    <source>
        <dbReference type="ARBA" id="ARBA00022536"/>
    </source>
</evidence>
<feature type="disulfide bond" evidence="4">
    <location>
        <begin position="287"/>
        <end position="297"/>
    </location>
</feature>
<feature type="domain" description="EGF-like" evidence="7">
    <location>
        <begin position="162"/>
        <end position="201"/>
    </location>
</feature>
<feature type="disulfide bond" evidence="4">
    <location>
        <begin position="233"/>
        <end position="242"/>
    </location>
</feature>
<dbReference type="PROSITE" id="PS01186">
    <property type="entry name" value="EGF_2"/>
    <property type="match status" value="7"/>
</dbReference>
<feature type="disulfide bond" evidence="4">
    <location>
        <begin position="347"/>
        <end position="356"/>
    </location>
</feature>
<feature type="disulfide bond" evidence="4">
    <location>
        <begin position="309"/>
        <end position="318"/>
    </location>
</feature>
<dbReference type="InterPro" id="IPR001881">
    <property type="entry name" value="EGF-like_Ca-bd_dom"/>
</dbReference>
<feature type="disulfide bond" evidence="4">
    <location>
        <begin position="191"/>
        <end position="200"/>
    </location>
</feature>
<accession>A0ABR1AF30</accession>
<evidence type="ECO:0000256" key="6">
    <source>
        <dbReference type="SAM" id="SignalP"/>
    </source>
</evidence>
<evidence type="ECO:0000256" key="4">
    <source>
        <dbReference type="PROSITE-ProRule" id="PRU00076"/>
    </source>
</evidence>
<dbReference type="PROSITE" id="PS00022">
    <property type="entry name" value="EGF_1"/>
    <property type="match status" value="7"/>
</dbReference>
<keyword evidence="1 4" id="KW-0245">EGF-like domain</keyword>
<feature type="domain" description="EGF-like" evidence="7">
    <location>
        <begin position="202"/>
        <end position="243"/>
    </location>
</feature>
<feature type="disulfide bond" evidence="4">
    <location>
        <begin position="385"/>
        <end position="394"/>
    </location>
</feature>
<feature type="transmembrane region" description="Helical" evidence="5">
    <location>
        <begin position="470"/>
        <end position="491"/>
    </location>
</feature>
<dbReference type="SUPFAM" id="SSF57184">
    <property type="entry name" value="Growth factor receptor domain"/>
    <property type="match status" value="1"/>
</dbReference>
<feature type="domain" description="EGF-like" evidence="7">
    <location>
        <begin position="359"/>
        <end position="395"/>
    </location>
</feature>
<dbReference type="EMBL" id="JAWJWF010000050">
    <property type="protein sequence ID" value="KAK6618104.1"/>
    <property type="molecule type" value="Genomic_DNA"/>
</dbReference>
<sequence>MECLCFLWLILSSLTRARHLRPEKPSLAARLGRGGSNLLGNAGVKEEWRPVFYARPENNRKTAKNRQETAPVVKWASVWPGPIILHQCGRREPDTAVYQVNRSGHDHCDVNDGTLLDMTPLTVEGNKLITLYDKDLTEGINLLIVVSQLWGSQCIRLKVTVKSDNCGENADCSNKGICFSNASMEGFECQCCQGYIGPHCEEKDACYPSPCKSNSICVDLSQGHDGETFQCLCPYGYKGKTCEERTDPCESSPCENGGKCSTNQTEFHCECPTGYAGERCQHPSELCSEGPCKNGICVPQPESGYKCFCRPGFAGENCEYEFNECESSPCLNGGTCIDQIGGYQCLCGRGYNGKRCHIKVDLCDPEPCPEGRICEDRGNNYSCECPKGYSGPQCNEPLKAVCSSNPCKHGGTCWSSVNSFYCACRPGYSGKTCSQQVPVEEAEMNDKPEGEEFDGQNVALSLRLDKLHNAYIAVGTLACALFIVTLTVAICHCRVHETYKKCFLNSTPLLPCKIRKLDILPKHSRTVKPLLGYPKDQTPMPARSFPTLDTTDVYYTLDFSDNQNAPLIQ</sequence>
<comment type="caution">
    <text evidence="8">The sequence shown here is derived from an EMBL/GenBank/DDBJ whole genome shotgun (WGS) entry which is preliminary data.</text>
</comment>
<comment type="caution">
    <text evidence="4">Lacks conserved residue(s) required for the propagation of feature annotation.</text>
</comment>
<dbReference type="PROSITE" id="PS01187">
    <property type="entry name" value="EGF_CA"/>
    <property type="match status" value="1"/>
</dbReference>
<evidence type="ECO:0000256" key="5">
    <source>
        <dbReference type="SAM" id="Phobius"/>
    </source>
</evidence>
<evidence type="ECO:0000256" key="2">
    <source>
        <dbReference type="ARBA" id="ARBA00022737"/>
    </source>
</evidence>
<feature type="disulfide bond" evidence="4">
    <location>
        <begin position="172"/>
        <end position="189"/>
    </location>
</feature>
<evidence type="ECO:0000313" key="9">
    <source>
        <dbReference type="Proteomes" id="UP001359485"/>
    </source>
</evidence>
<dbReference type="CDD" id="cd00054">
    <property type="entry name" value="EGF_CA"/>
    <property type="match status" value="5"/>
</dbReference>
<feature type="disulfide bond" evidence="4">
    <location>
        <begin position="271"/>
        <end position="280"/>
    </location>
</feature>
<keyword evidence="5" id="KW-0812">Transmembrane</keyword>
<feature type="domain" description="EGF-like" evidence="7">
    <location>
        <begin position="321"/>
        <end position="357"/>
    </location>
</feature>
<keyword evidence="3 4" id="KW-1015">Disulfide bond</keyword>
<proteinExistence type="predicted"/>
<dbReference type="PANTHER" id="PTHR12916">
    <property type="entry name" value="CYTOCHROME C OXIDASE POLYPEPTIDE VIC-2"/>
    <property type="match status" value="1"/>
</dbReference>
<dbReference type="InterPro" id="IPR000152">
    <property type="entry name" value="EGF-type_Asp/Asn_hydroxyl_site"/>
</dbReference>
<evidence type="ECO:0000256" key="3">
    <source>
        <dbReference type="ARBA" id="ARBA00023157"/>
    </source>
</evidence>
<reference evidence="8 9" key="1">
    <citation type="submission" date="2023-09" db="EMBL/GenBank/DDBJ databases">
        <title>Genomes of two closely related lineages of the louse Polyplax serrata with different host specificities.</title>
        <authorList>
            <person name="Martinu J."/>
            <person name="Tarabai H."/>
            <person name="Stefka J."/>
            <person name="Hypsa V."/>
        </authorList>
    </citation>
    <scope>NUCLEOTIDE SEQUENCE [LARGE SCALE GENOMIC DNA]</scope>
    <source>
        <strain evidence="8">98ZLc_SE</strain>
    </source>
</reference>
<keyword evidence="5" id="KW-0472">Membrane</keyword>
<dbReference type="PROSITE" id="PS00010">
    <property type="entry name" value="ASX_HYDROXYL"/>
    <property type="match status" value="2"/>
</dbReference>
<feature type="domain" description="EGF-like" evidence="7">
    <location>
        <begin position="398"/>
        <end position="434"/>
    </location>
</feature>
<keyword evidence="5" id="KW-1133">Transmembrane helix</keyword>
<feature type="signal peptide" evidence="6">
    <location>
        <begin position="1"/>
        <end position="17"/>
    </location>
</feature>
<dbReference type="Gene3D" id="2.10.25.10">
    <property type="entry name" value="Laminin"/>
    <property type="match status" value="7"/>
</dbReference>
<dbReference type="SMART" id="SM00179">
    <property type="entry name" value="EGF_CA"/>
    <property type="match status" value="6"/>
</dbReference>
<dbReference type="SMART" id="SM00181">
    <property type="entry name" value="EGF"/>
    <property type="match status" value="7"/>
</dbReference>
<dbReference type="InterPro" id="IPR009030">
    <property type="entry name" value="Growth_fac_rcpt_cys_sf"/>
</dbReference>
<dbReference type="PROSITE" id="PS50026">
    <property type="entry name" value="EGF_3"/>
    <property type="match status" value="7"/>
</dbReference>
<feature type="chain" id="PRO_5045751159" description="EGF-like domain-containing protein" evidence="6">
    <location>
        <begin position="18"/>
        <end position="569"/>
    </location>
</feature>
<feature type="disulfide bond" evidence="4">
    <location>
        <begin position="424"/>
        <end position="433"/>
    </location>
</feature>
<feature type="domain" description="EGF-like" evidence="7">
    <location>
        <begin position="283"/>
        <end position="319"/>
    </location>
</feature>
<name>A0ABR1AF30_POLSC</name>
<keyword evidence="9" id="KW-1185">Reference proteome</keyword>
<organism evidence="8 9">
    <name type="scientific">Polyplax serrata</name>
    <name type="common">Common mouse louse</name>
    <dbReference type="NCBI Taxonomy" id="468196"/>
    <lineage>
        <taxon>Eukaryota</taxon>
        <taxon>Metazoa</taxon>
        <taxon>Ecdysozoa</taxon>
        <taxon>Arthropoda</taxon>
        <taxon>Hexapoda</taxon>
        <taxon>Insecta</taxon>
        <taxon>Pterygota</taxon>
        <taxon>Neoptera</taxon>
        <taxon>Paraneoptera</taxon>
        <taxon>Psocodea</taxon>
        <taxon>Troctomorpha</taxon>
        <taxon>Phthiraptera</taxon>
        <taxon>Anoplura</taxon>
        <taxon>Polyplacidae</taxon>
        <taxon>Polyplax</taxon>
    </lineage>
</organism>
<gene>
    <name evidence="8" type="ORF">RUM44_002547</name>
</gene>
<dbReference type="PANTHER" id="PTHR12916:SF9">
    <property type="entry name" value="NEUROGENIC LOCUS NOTCH HOMOLOG PROTEIN 1-RELATED"/>
    <property type="match status" value="1"/>
</dbReference>